<dbReference type="AlphaFoldDB" id="A0A232F5D4"/>
<dbReference type="Proteomes" id="UP000215335">
    <property type="component" value="Unassembled WGS sequence"/>
</dbReference>
<evidence type="ECO:0000256" key="1">
    <source>
        <dbReference type="ARBA" id="ARBA00004275"/>
    </source>
</evidence>
<evidence type="ECO:0000256" key="4">
    <source>
        <dbReference type="ARBA" id="ARBA00023140"/>
    </source>
</evidence>
<dbReference type="InterPro" id="IPR000873">
    <property type="entry name" value="AMP-dep_synth/lig_dom"/>
</dbReference>
<keyword evidence="8" id="KW-1185">Reference proteome</keyword>
<protein>
    <recommendedName>
        <fullName evidence="9">Luciferin 4-monooxygenase</fullName>
    </recommendedName>
</protein>
<dbReference type="InterPro" id="IPR042099">
    <property type="entry name" value="ANL_N_sf"/>
</dbReference>
<dbReference type="Pfam" id="PF13193">
    <property type="entry name" value="AMP-binding_C"/>
    <property type="match status" value="1"/>
</dbReference>
<keyword evidence="3" id="KW-0436">Ligase</keyword>
<dbReference type="InterPro" id="IPR020845">
    <property type="entry name" value="AMP-binding_CS"/>
</dbReference>
<dbReference type="GO" id="GO:0005777">
    <property type="term" value="C:peroxisome"/>
    <property type="evidence" value="ECO:0007669"/>
    <property type="project" value="UniProtKB-SubCell"/>
</dbReference>
<dbReference type="Gene3D" id="3.30.300.30">
    <property type="match status" value="1"/>
</dbReference>
<gene>
    <name evidence="7" type="ORF">TSAR_012007</name>
</gene>
<evidence type="ECO:0000256" key="3">
    <source>
        <dbReference type="ARBA" id="ARBA00022598"/>
    </source>
</evidence>
<sequence>MTFVVKIMTEQNNRIFASLDFVIENNIIKGVQEPTNVPFFTGELILQFLRNKPDHVGQIEVETGKQSTYAEMEDKSVRCALWMKKHGIGNGDVVVTCSHNHLDTYVPVFATFYLGAVYNAWSPDTNLDLARYLMKLLTPKLVFVCEGAANVLQQAAKLENIETEFVVFASHSNLRCLNNIIKEQSKDEVKRFIPERIRNPEELAAIILSSGTTGIPKPAMFSHKSFLINVYKRLYNKSNYVRMWYATLNWLSGIALTFTTLFNYDTRIIHMTPDAEETCRVIEKYKVSIVFFIPSIITYLAKSNAIDKYDLSSLKSVMFGGAQPNRTALKILQKRIPNAALNHAYGMTEFGRSIACQYRQCKSYESIGFVVSNTEMKVVSLKSGKILGPHAIGELRFKSRSMMLGYFGNLEATKQAFDKEGWLRSGDLGYYNEHGEIFLLDRVNELIKYKNHLLSPNEIEQALMINPAVTEVAVVPISHKKDGEWPIAFVKIIPGSKVPGRDLIKLSSVLGEEKKLRGGIVFLDDLPKVTSAKIARHELKRVAKNITHA</sequence>
<reference evidence="7 8" key="1">
    <citation type="journal article" date="2017" name="Curr. Biol.">
        <title>The Evolution of Venom by Co-option of Single-Copy Genes.</title>
        <authorList>
            <person name="Martinson E.O."/>
            <person name="Mrinalini"/>
            <person name="Kelkar Y.D."/>
            <person name="Chang C.H."/>
            <person name="Werren J.H."/>
        </authorList>
    </citation>
    <scope>NUCLEOTIDE SEQUENCE [LARGE SCALE GENOMIC DNA]</scope>
    <source>
        <strain evidence="7 8">Alberta</strain>
        <tissue evidence="7">Whole body</tissue>
    </source>
</reference>
<comment type="subcellular location">
    <subcellularLocation>
        <location evidence="1">Peroxisome</location>
    </subcellularLocation>
</comment>
<feature type="domain" description="AMP-binding enzyme C-terminal" evidence="6">
    <location>
        <begin position="458"/>
        <end position="533"/>
    </location>
</feature>
<dbReference type="PROSITE" id="PS00455">
    <property type="entry name" value="AMP_BINDING"/>
    <property type="match status" value="1"/>
</dbReference>
<evidence type="ECO:0000259" key="5">
    <source>
        <dbReference type="Pfam" id="PF00501"/>
    </source>
</evidence>
<dbReference type="Pfam" id="PF00501">
    <property type="entry name" value="AMP-binding"/>
    <property type="match status" value="1"/>
</dbReference>
<evidence type="ECO:0000259" key="6">
    <source>
        <dbReference type="Pfam" id="PF13193"/>
    </source>
</evidence>
<keyword evidence="4" id="KW-0576">Peroxisome</keyword>
<dbReference type="InterPro" id="IPR045851">
    <property type="entry name" value="AMP-bd_C_sf"/>
</dbReference>
<feature type="domain" description="AMP-dependent synthetase/ligase" evidence="5">
    <location>
        <begin position="51"/>
        <end position="407"/>
    </location>
</feature>
<dbReference type="STRING" id="543379.A0A232F5D4"/>
<dbReference type="OrthoDB" id="10253869at2759"/>
<comment type="caution">
    <text evidence="7">The sequence shown here is derived from an EMBL/GenBank/DDBJ whole genome shotgun (WGS) entry which is preliminary data.</text>
</comment>
<accession>A0A232F5D4</accession>
<dbReference type="InterPro" id="IPR025110">
    <property type="entry name" value="AMP-bd_C"/>
</dbReference>
<dbReference type="SUPFAM" id="SSF56801">
    <property type="entry name" value="Acetyl-CoA synthetase-like"/>
    <property type="match status" value="1"/>
</dbReference>
<dbReference type="PANTHER" id="PTHR24096">
    <property type="entry name" value="LONG-CHAIN-FATTY-ACID--COA LIGASE"/>
    <property type="match status" value="1"/>
</dbReference>
<dbReference type="GO" id="GO:0016405">
    <property type="term" value="F:CoA-ligase activity"/>
    <property type="evidence" value="ECO:0007669"/>
    <property type="project" value="TreeGrafter"/>
</dbReference>
<evidence type="ECO:0008006" key="9">
    <source>
        <dbReference type="Google" id="ProtNLM"/>
    </source>
</evidence>
<dbReference type="PANTHER" id="PTHR24096:SF149">
    <property type="entry name" value="AMP-BINDING DOMAIN-CONTAINING PROTEIN-RELATED"/>
    <property type="match status" value="1"/>
</dbReference>
<name>A0A232F5D4_9HYME</name>
<evidence type="ECO:0000313" key="7">
    <source>
        <dbReference type="EMBL" id="OXU25885.1"/>
    </source>
</evidence>
<proteinExistence type="inferred from homology"/>
<evidence type="ECO:0000256" key="2">
    <source>
        <dbReference type="ARBA" id="ARBA00006432"/>
    </source>
</evidence>
<organism evidence="7 8">
    <name type="scientific">Trichomalopsis sarcophagae</name>
    <dbReference type="NCBI Taxonomy" id="543379"/>
    <lineage>
        <taxon>Eukaryota</taxon>
        <taxon>Metazoa</taxon>
        <taxon>Ecdysozoa</taxon>
        <taxon>Arthropoda</taxon>
        <taxon>Hexapoda</taxon>
        <taxon>Insecta</taxon>
        <taxon>Pterygota</taxon>
        <taxon>Neoptera</taxon>
        <taxon>Endopterygota</taxon>
        <taxon>Hymenoptera</taxon>
        <taxon>Apocrita</taxon>
        <taxon>Proctotrupomorpha</taxon>
        <taxon>Chalcidoidea</taxon>
        <taxon>Pteromalidae</taxon>
        <taxon>Pteromalinae</taxon>
        <taxon>Trichomalopsis</taxon>
    </lineage>
</organism>
<evidence type="ECO:0000313" key="8">
    <source>
        <dbReference type="Proteomes" id="UP000215335"/>
    </source>
</evidence>
<comment type="similarity">
    <text evidence="2">Belongs to the ATP-dependent AMP-binding enzyme family.</text>
</comment>
<dbReference type="Gene3D" id="3.40.50.12780">
    <property type="entry name" value="N-terminal domain of ligase-like"/>
    <property type="match status" value="1"/>
</dbReference>
<dbReference type="EMBL" id="NNAY01000923">
    <property type="protein sequence ID" value="OXU25885.1"/>
    <property type="molecule type" value="Genomic_DNA"/>
</dbReference>